<keyword evidence="5" id="KW-0472">Membrane</keyword>
<dbReference type="Gene3D" id="3.40.50.150">
    <property type="entry name" value="Vaccinia Virus protein VP39"/>
    <property type="match status" value="1"/>
</dbReference>
<dbReference type="CDD" id="cd02440">
    <property type="entry name" value="AdoMet_MTases"/>
    <property type="match status" value="1"/>
</dbReference>
<evidence type="ECO:0000313" key="7">
    <source>
        <dbReference type="Proteomes" id="UP000008672"/>
    </source>
</evidence>
<evidence type="ECO:0000256" key="1">
    <source>
        <dbReference type="ARBA" id="ARBA00010633"/>
    </source>
</evidence>
<dbReference type="InterPro" id="IPR026170">
    <property type="entry name" value="FAM173A/B"/>
</dbReference>
<organism evidence="6 7">
    <name type="scientific">Latimeria chalumnae</name>
    <name type="common">Coelacanth</name>
    <dbReference type="NCBI Taxonomy" id="7897"/>
    <lineage>
        <taxon>Eukaryota</taxon>
        <taxon>Metazoa</taxon>
        <taxon>Chordata</taxon>
        <taxon>Craniata</taxon>
        <taxon>Vertebrata</taxon>
        <taxon>Euteleostomi</taxon>
        <taxon>Coelacanthiformes</taxon>
        <taxon>Coelacanthidae</taxon>
        <taxon>Latimeria</taxon>
    </lineage>
</organism>
<dbReference type="EMBL" id="AFYH01085948">
    <property type="status" value="NOT_ANNOTATED_CDS"/>
    <property type="molecule type" value="Genomic_DNA"/>
</dbReference>
<reference evidence="7" key="1">
    <citation type="submission" date="2011-08" db="EMBL/GenBank/DDBJ databases">
        <title>The draft genome of Latimeria chalumnae.</title>
        <authorList>
            <person name="Di Palma F."/>
            <person name="Alfoldi J."/>
            <person name="Johnson J."/>
            <person name="Berlin A."/>
            <person name="Gnerre S."/>
            <person name="Jaffe D."/>
            <person name="MacCallum I."/>
            <person name="Young S."/>
            <person name="Walker B.J."/>
            <person name="Lander E."/>
            <person name="Lindblad-Toh K."/>
        </authorList>
    </citation>
    <scope>NUCLEOTIDE SEQUENCE [LARGE SCALE GENOMIC DNA]</scope>
    <source>
        <strain evidence="7">Wild caught</strain>
    </source>
</reference>
<dbReference type="PANTHER" id="PTHR13610">
    <property type="entry name" value="METHYLTRANSFERASE DOMAIN-CONTAINING PROTEIN"/>
    <property type="match status" value="1"/>
</dbReference>
<accession>H3ARD6</accession>
<evidence type="ECO:0000313" key="6">
    <source>
        <dbReference type="Ensembl" id="ENSLACP00000012207.2"/>
    </source>
</evidence>
<protein>
    <submittedName>
        <fullName evidence="6">Si:dkey-190g11.3</fullName>
    </submittedName>
</protein>
<dbReference type="SUPFAM" id="SSF53335">
    <property type="entry name" value="S-adenosyl-L-methionine-dependent methyltransferases"/>
    <property type="match status" value="1"/>
</dbReference>
<dbReference type="GO" id="GO:0005739">
    <property type="term" value="C:mitochondrion"/>
    <property type="evidence" value="ECO:0007669"/>
    <property type="project" value="TreeGrafter"/>
</dbReference>
<evidence type="ECO:0000256" key="4">
    <source>
        <dbReference type="ARBA" id="ARBA00022691"/>
    </source>
</evidence>
<dbReference type="InterPro" id="IPR029063">
    <property type="entry name" value="SAM-dependent_MTases_sf"/>
</dbReference>
<dbReference type="GO" id="GO:0032259">
    <property type="term" value="P:methylation"/>
    <property type="evidence" value="ECO:0007669"/>
    <property type="project" value="UniProtKB-KW"/>
</dbReference>
<reference evidence="6" key="3">
    <citation type="submission" date="2025-09" db="UniProtKB">
        <authorList>
            <consortium name="Ensembl"/>
        </authorList>
    </citation>
    <scope>IDENTIFICATION</scope>
</reference>
<dbReference type="GeneTree" id="ENSGT00390000014771"/>
<evidence type="ECO:0000256" key="5">
    <source>
        <dbReference type="SAM" id="Phobius"/>
    </source>
</evidence>
<keyword evidence="5" id="KW-1133">Transmembrane helix</keyword>
<feature type="transmembrane region" description="Helical" evidence="5">
    <location>
        <begin position="26"/>
        <end position="46"/>
    </location>
</feature>
<proteinExistence type="inferred from homology"/>
<dbReference type="OMA" id="FPFPDWP"/>
<dbReference type="InParanoid" id="H3ARD6"/>
<dbReference type="Bgee" id="ENSLACG00000010743">
    <property type="expression patterns" value="Expressed in chordate pharynx and 6 other cell types or tissues"/>
</dbReference>
<dbReference type="Proteomes" id="UP000008672">
    <property type="component" value="Unassembled WGS sequence"/>
</dbReference>
<evidence type="ECO:0000256" key="3">
    <source>
        <dbReference type="ARBA" id="ARBA00022679"/>
    </source>
</evidence>
<keyword evidence="4" id="KW-0949">S-adenosyl-L-methionine</keyword>
<dbReference type="PANTHER" id="PTHR13610:SF18">
    <property type="entry name" value="SI:DKEY-190G11.3"/>
    <property type="match status" value="1"/>
</dbReference>
<keyword evidence="5" id="KW-0812">Transmembrane</keyword>
<keyword evidence="7" id="KW-1185">Reference proteome</keyword>
<dbReference type="GO" id="GO:0016279">
    <property type="term" value="F:protein-lysine N-methyltransferase activity"/>
    <property type="evidence" value="ECO:0007669"/>
    <property type="project" value="InterPro"/>
</dbReference>
<dbReference type="EMBL" id="AFYH01085949">
    <property type="status" value="NOT_ANNOTATED_CDS"/>
    <property type="molecule type" value="Genomic_DNA"/>
</dbReference>
<comment type="similarity">
    <text evidence="1">Belongs to the ANT/ATPSC lysine N-methyltransferase family.</text>
</comment>
<keyword evidence="2" id="KW-0489">Methyltransferase</keyword>
<dbReference type="eggNOG" id="KOG4058">
    <property type="taxonomic scope" value="Eukaryota"/>
</dbReference>
<dbReference type="GO" id="GO:1905706">
    <property type="term" value="P:regulation of mitochondrial ATP synthesis coupled proton transport"/>
    <property type="evidence" value="ECO:0007669"/>
    <property type="project" value="TreeGrafter"/>
</dbReference>
<dbReference type="Ensembl" id="ENSLACT00000012299.2">
    <property type="protein sequence ID" value="ENSLACP00000012207.2"/>
    <property type="gene ID" value="ENSLACG00000010743.2"/>
</dbReference>
<sequence>MEDDVDVHLWNEPAGFLHTDKRSHRFTWLVGGAVASVYGLWGMFVFPGLRKVPLRLKVPFLPSSEAQTQNVMRLLEGRKGRLVDLGSGDGRLVFRAAAMGFQSTGYELNPILLTYARIRAQWKNIPPIQAKFLNQDLWTADLSEYNNVTVFLAPGVMPTLEKKLISELPADARVVVCRFPFPHWPSTCSEGSGLDQVWAYDMQCFREKKLPVLEKPLESDS</sequence>
<gene>
    <name evidence="6" type="primary">SI:DKEY-190G11.3</name>
</gene>
<dbReference type="AlphaFoldDB" id="H3ARD6"/>
<evidence type="ECO:0000256" key="2">
    <source>
        <dbReference type="ARBA" id="ARBA00022603"/>
    </source>
</evidence>
<name>H3ARD6_LATCH</name>
<reference evidence="6" key="2">
    <citation type="submission" date="2025-08" db="UniProtKB">
        <authorList>
            <consortium name="Ensembl"/>
        </authorList>
    </citation>
    <scope>IDENTIFICATION</scope>
</reference>
<keyword evidence="3" id="KW-0808">Transferase</keyword>
<dbReference type="GeneID" id="102364622"/>
<dbReference type="HOGENOM" id="CLU_068443_4_0_1"/>
<dbReference type="STRING" id="7897.ENSLACP00000012207"/>
<dbReference type="KEGG" id="lcm:102364622"/>
<dbReference type="EMBL" id="AFYH01085947">
    <property type="status" value="NOT_ANNOTATED_CDS"/>
    <property type="molecule type" value="Genomic_DNA"/>
</dbReference>
<dbReference type="RefSeq" id="XP_064414177.1">
    <property type="nucleotide sequence ID" value="XM_064558107.1"/>
</dbReference>